<dbReference type="AlphaFoldDB" id="A0A699VPB8"/>
<sequence>PQGADLPTHIQQILDVCSALTRRVKNLENDKAAQKLEIVKLKARVVTTAKLIIDVVTAASQVTAASATIPAAGATIPAAALTVVAAYTRRRKGVIIRDPEEELSS</sequence>
<evidence type="ECO:0000256" key="1">
    <source>
        <dbReference type="SAM" id="Coils"/>
    </source>
</evidence>
<comment type="caution">
    <text evidence="2">The sequence shown here is derived from an EMBL/GenBank/DDBJ whole genome shotgun (WGS) entry which is preliminary data.</text>
</comment>
<proteinExistence type="predicted"/>
<reference evidence="2" key="1">
    <citation type="journal article" date="2019" name="Sci. Rep.">
        <title>Draft genome of Tanacetum cinerariifolium, the natural source of mosquito coil.</title>
        <authorList>
            <person name="Yamashiro T."/>
            <person name="Shiraishi A."/>
            <person name="Satake H."/>
            <person name="Nakayama K."/>
        </authorList>
    </citation>
    <scope>NUCLEOTIDE SEQUENCE</scope>
</reference>
<feature type="non-terminal residue" evidence="2">
    <location>
        <position position="1"/>
    </location>
</feature>
<dbReference type="EMBL" id="BKCJ011468882">
    <property type="protein sequence ID" value="GFD36223.1"/>
    <property type="molecule type" value="Genomic_DNA"/>
</dbReference>
<name>A0A699VPB8_TANCI</name>
<feature type="coiled-coil region" evidence="1">
    <location>
        <begin position="10"/>
        <end position="44"/>
    </location>
</feature>
<evidence type="ECO:0000313" key="2">
    <source>
        <dbReference type="EMBL" id="GFD36223.1"/>
    </source>
</evidence>
<evidence type="ECO:0008006" key="3">
    <source>
        <dbReference type="Google" id="ProtNLM"/>
    </source>
</evidence>
<feature type="non-terminal residue" evidence="2">
    <location>
        <position position="105"/>
    </location>
</feature>
<protein>
    <recommendedName>
        <fullName evidence="3">Reverse transcriptase domain-containing protein</fullName>
    </recommendedName>
</protein>
<organism evidence="2">
    <name type="scientific">Tanacetum cinerariifolium</name>
    <name type="common">Dalmatian daisy</name>
    <name type="synonym">Chrysanthemum cinerariifolium</name>
    <dbReference type="NCBI Taxonomy" id="118510"/>
    <lineage>
        <taxon>Eukaryota</taxon>
        <taxon>Viridiplantae</taxon>
        <taxon>Streptophyta</taxon>
        <taxon>Embryophyta</taxon>
        <taxon>Tracheophyta</taxon>
        <taxon>Spermatophyta</taxon>
        <taxon>Magnoliopsida</taxon>
        <taxon>eudicotyledons</taxon>
        <taxon>Gunneridae</taxon>
        <taxon>Pentapetalae</taxon>
        <taxon>asterids</taxon>
        <taxon>campanulids</taxon>
        <taxon>Asterales</taxon>
        <taxon>Asteraceae</taxon>
        <taxon>Asteroideae</taxon>
        <taxon>Anthemideae</taxon>
        <taxon>Anthemidinae</taxon>
        <taxon>Tanacetum</taxon>
    </lineage>
</organism>
<gene>
    <name evidence="2" type="ORF">Tci_908192</name>
</gene>
<accession>A0A699VPB8</accession>
<keyword evidence="1" id="KW-0175">Coiled coil</keyword>